<dbReference type="RefSeq" id="WP_265381797.1">
    <property type="nucleotide sequence ID" value="NZ_CP110615.1"/>
</dbReference>
<keyword evidence="2" id="KW-1185">Reference proteome</keyword>
<sequence length="572" mass="61426">MTITTESTTYEMHGDRYQKKAQLDALEPGSLVSNGHYLFRKEVDGGLKIVETPCLFDGDLYDTEIIGYQSLLRVQLDIDLDDADSIDALPVGSRVVDEDEDIWVKKDAGWSMSNTCSPDLATTVVRYGPLEITELGVHVTEFDIVPAPAPLAVGQRVKLVRPLGGSTAGNGYVYFGDDVTLGRIVGTGHGADVWLVEAENGTGPATRFGEGLGKGSRQTVHGSGLVAIDDVRVLPGGSPCPEVGSRWSYVSAEDGSKRYVGVPREGEGSHAFGSLDLSIGSSISWIWDGSWLSDRELTEVLDPNEPAGRALSVASEPEPTPEPVAPAFEVGDKVRAIDSKPLTGCYFDDTATLFEITDLEDEDGDCRIQDVTPGAATGVCQYVQPEELELAPEPAPEFKASDLVRKKAGVKELTTSTGGGVYFSDHDAVLVVVEDPYYYAGNITVSVKGEEHIYPRTQFVDPTVVELYTEPEAVEPAPANPRDIFTPGTVVEILTDDFKDQTGLAKGDRCVVRRNNAELTYIDVSYSTEGHSFPLAAYEIAVVTPVVLSELPVGSLVYVSALGPQVLLTGSI</sequence>
<dbReference type="EMBL" id="CP110615">
    <property type="protein sequence ID" value="UZJ23689.1"/>
    <property type="molecule type" value="Genomic_DNA"/>
</dbReference>
<proteinExistence type="predicted"/>
<name>A0ABY6NWS6_9NOCA</name>
<organism evidence="1 2">
    <name type="scientific">Rhodococcus antarcticus</name>
    <dbReference type="NCBI Taxonomy" id="2987751"/>
    <lineage>
        <taxon>Bacteria</taxon>
        <taxon>Bacillati</taxon>
        <taxon>Actinomycetota</taxon>
        <taxon>Actinomycetes</taxon>
        <taxon>Mycobacteriales</taxon>
        <taxon>Nocardiaceae</taxon>
        <taxon>Rhodococcus</taxon>
    </lineage>
</organism>
<accession>A0ABY6NWS6</accession>
<protein>
    <submittedName>
        <fullName evidence="1">Uncharacterized protein</fullName>
    </submittedName>
</protein>
<gene>
    <name evidence="1" type="ORF">RHODO2019_10765</name>
</gene>
<dbReference type="Proteomes" id="UP001164965">
    <property type="component" value="Chromosome"/>
</dbReference>
<evidence type="ECO:0000313" key="1">
    <source>
        <dbReference type="EMBL" id="UZJ23689.1"/>
    </source>
</evidence>
<reference evidence="1" key="1">
    <citation type="submission" date="2022-10" db="EMBL/GenBank/DDBJ databases">
        <title>Rhodococcus sp.75.</title>
        <authorList>
            <person name="Sun M."/>
        </authorList>
    </citation>
    <scope>NUCLEOTIDE SEQUENCE</scope>
    <source>
        <strain evidence="1">75</strain>
    </source>
</reference>
<evidence type="ECO:0000313" key="2">
    <source>
        <dbReference type="Proteomes" id="UP001164965"/>
    </source>
</evidence>